<dbReference type="Gene3D" id="3.40.50.720">
    <property type="entry name" value="NAD(P)-binding Rossmann-like Domain"/>
    <property type="match status" value="1"/>
</dbReference>
<dbReference type="InterPro" id="IPR036291">
    <property type="entry name" value="NAD(P)-bd_dom_sf"/>
</dbReference>
<reference evidence="2 3" key="1">
    <citation type="submission" date="2017-06" db="EMBL/GenBank/DDBJ databases">
        <authorList>
            <person name="Kim H.J."/>
            <person name="Triplett B.A."/>
        </authorList>
    </citation>
    <scope>NUCLEOTIDE SEQUENCE [LARGE SCALE GENOMIC DNA]</scope>
    <source>
        <strain evidence="2 3">DSM 13116</strain>
    </source>
</reference>
<dbReference type="Pfam" id="PF11066">
    <property type="entry name" value="DUF2867"/>
    <property type="match status" value="1"/>
</dbReference>
<accession>A0A238YCT3</accession>
<dbReference type="GO" id="GO:0044877">
    <property type="term" value="F:protein-containing complex binding"/>
    <property type="evidence" value="ECO:0007669"/>
    <property type="project" value="TreeGrafter"/>
</dbReference>
<dbReference type="CDD" id="cd05245">
    <property type="entry name" value="SDR_a2"/>
    <property type="match status" value="1"/>
</dbReference>
<evidence type="ECO:0000259" key="1">
    <source>
        <dbReference type="Pfam" id="PF13460"/>
    </source>
</evidence>
<dbReference type="SUPFAM" id="SSF55961">
    <property type="entry name" value="Bet v1-like"/>
    <property type="match status" value="1"/>
</dbReference>
<dbReference type="RefSeq" id="WP_089272060.1">
    <property type="nucleotide sequence ID" value="NZ_FZOC01000001.1"/>
</dbReference>
<dbReference type="Pfam" id="PF13460">
    <property type="entry name" value="NAD_binding_10"/>
    <property type="match status" value="1"/>
</dbReference>
<keyword evidence="3" id="KW-1185">Reference proteome</keyword>
<gene>
    <name evidence="2" type="ORF">SAMN04488503_0878</name>
</gene>
<dbReference type="SUPFAM" id="SSF51735">
    <property type="entry name" value="NAD(P)-binding Rossmann-fold domains"/>
    <property type="match status" value="1"/>
</dbReference>
<dbReference type="PANTHER" id="PTHR12126:SF11">
    <property type="entry name" value="NADH DEHYDROGENASE [UBIQUINONE] 1 ALPHA SUBCOMPLEX SUBUNIT 9, MITOCHONDRIAL"/>
    <property type="match status" value="1"/>
</dbReference>
<organism evidence="2 3">
    <name type="scientific">Humidesulfovibrio mexicanus</name>
    <dbReference type="NCBI Taxonomy" id="147047"/>
    <lineage>
        <taxon>Bacteria</taxon>
        <taxon>Pseudomonadati</taxon>
        <taxon>Thermodesulfobacteriota</taxon>
        <taxon>Desulfovibrionia</taxon>
        <taxon>Desulfovibrionales</taxon>
        <taxon>Desulfovibrionaceae</taxon>
        <taxon>Humidesulfovibrio</taxon>
    </lineage>
</organism>
<feature type="domain" description="NAD(P)-binding" evidence="1">
    <location>
        <begin position="10"/>
        <end position="122"/>
    </location>
</feature>
<dbReference type="AlphaFoldDB" id="A0A238YCT3"/>
<dbReference type="OrthoDB" id="9774199at2"/>
<dbReference type="PANTHER" id="PTHR12126">
    <property type="entry name" value="NADH-UBIQUINONE OXIDOREDUCTASE 39 KDA SUBUNIT-RELATED"/>
    <property type="match status" value="1"/>
</dbReference>
<dbReference type="InterPro" id="IPR021295">
    <property type="entry name" value="DUF2867"/>
</dbReference>
<dbReference type="InterPro" id="IPR051207">
    <property type="entry name" value="ComplexI_NDUFA9_subunit"/>
</dbReference>
<evidence type="ECO:0000313" key="3">
    <source>
        <dbReference type="Proteomes" id="UP000198324"/>
    </source>
</evidence>
<dbReference type="InterPro" id="IPR016040">
    <property type="entry name" value="NAD(P)-bd_dom"/>
</dbReference>
<protein>
    <submittedName>
        <fullName evidence="2">Uncharacterized conserved protein YbjT, contains NAD(P)-binding and DUF2867 domains</fullName>
    </submittedName>
</protein>
<evidence type="ECO:0000313" key="2">
    <source>
        <dbReference type="EMBL" id="SNR68947.1"/>
    </source>
</evidence>
<proteinExistence type="predicted"/>
<name>A0A238YCT3_9BACT</name>
<sequence>MEAGPVFIAGATGYVGGRLAPLLLARGEKVRAGVRSPRKLSGRPWGAHPNLEICRADVTDRASLTEAMRGCRAAFYLVHSMGAGGDFAKADREAARNMAQAAAEAGVERIIYLSGLGDDSPGLSEHLRSRTEVGRILSEGPVPVTILRAAVILGSGSASFEIIRNLVERLPLMITPRWVRTRCQPIAVSNVLGYLVGCLDNPATAGLTLDIGGPEVVTYAELFRIYAHAAGIRAPLIIPVPLLTPTLSAFWVNLVTPVPAHLVRPLIEGLRNEVVCADRRILDLAPQRLLTCREAIAQALSEAWEGPAPSCCYDAGQACAPDFLPGRTSCPAEWTRPGDAPFAGGMLFTADYAAVLDAPTARVWDAVERIGGGTGWYAGDPLWRLRGLADKLLGGPGHLRGRRDSERLGTGDALDFWRVLDVTPGERLLLLAEMKLPGAATLELRTTPRNSDGREATRLELLTSFRPRGLWGLAYWWSMYPAHGLLFPAMLKNIARAAHAPVLEGPVRLESGKESV</sequence>
<dbReference type="Proteomes" id="UP000198324">
    <property type="component" value="Unassembled WGS sequence"/>
</dbReference>
<dbReference type="EMBL" id="FZOC01000001">
    <property type="protein sequence ID" value="SNR68947.1"/>
    <property type="molecule type" value="Genomic_DNA"/>
</dbReference>